<dbReference type="InterPro" id="IPR050198">
    <property type="entry name" value="Non-receptor_tyrosine_kinases"/>
</dbReference>
<feature type="compositionally biased region" description="Low complexity" evidence="3">
    <location>
        <begin position="923"/>
        <end position="932"/>
    </location>
</feature>
<evidence type="ECO:0000256" key="1">
    <source>
        <dbReference type="ARBA" id="ARBA00022741"/>
    </source>
</evidence>
<dbReference type="PROSITE" id="PS50011">
    <property type="entry name" value="PROTEIN_KINASE_DOM"/>
    <property type="match status" value="1"/>
</dbReference>
<gene>
    <name evidence="5" type="ORF">GPECTOR_5g122</name>
</gene>
<keyword evidence="2" id="KW-0067">ATP-binding</keyword>
<dbReference type="GO" id="GO:0005524">
    <property type="term" value="F:ATP binding"/>
    <property type="evidence" value="ECO:0007669"/>
    <property type="project" value="UniProtKB-KW"/>
</dbReference>
<dbReference type="InterPro" id="IPR008266">
    <property type="entry name" value="Tyr_kinase_AS"/>
</dbReference>
<dbReference type="Gene3D" id="1.10.510.10">
    <property type="entry name" value="Transferase(Phosphotransferase) domain 1"/>
    <property type="match status" value="2"/>
</dbReference>
<feature type="compositionally biased region" description="Polar residues" evidence="3">
    <location>
        <begin position="459"/>
        <end position="473"/>
    </location>
</feature>
<name>A0A150GVZ5_GONPE</name>
<feature type="compositionally biased region" description="Gly residues" evidence="3">
    <location>
        <begin position="877"/>
        <end position="896"/>
    </location>
</feature>
<dbReference type="Proteomes" id="UP000075714">
    <property type="component" value="Unassembled WGS sequence"/>
</dbReference>
<feature type="compositionally biased region" description="Polar residues" evidence="3">
    <location>
        <begin position="428"/>
        <end position="446"/>
    </location>
</feature>
<dbReference type="GO" id="GO:0004672">
    <property type="term" value="F:protein kinase activity"/>
    <property type="evidence" value="ECO:0007669"/>
    <property type="project" value="InterPro"/>
</dbReference>
<feature type="region of interest" description="Disordered" evidence="3">
    <location>
        <begin position="459"/>
        <end position="525"/>
    </location>
</feature>
<feature type="compositionally biased region" description="Low complexity" evidence="3">
    <location>
        <begin position="939"/>
        <end position="949"/>
    </location>
</feature>
<dbReference type="PANTHER" id="PTHR24418">
    <property type="entry name" value="TYROSINE-PROTEIN KINASE"/>
    <property type="match status" value="1"/>
</dbReference>
<dbReference type="InterPro" id="IPR001245">
    <property type="entry name" value="Ser-Thr/Tyr_kinase_cat_dom"/>
</dbReference>
<feature type="compositionally biased region" description="Low complexity" evidence="3">
    <location>
        <begin position="861"/>
        <end position="870"/>
    </location>
</feature>
<feature type="compositionally biased region" description="Pro residues" evidence="3">
    <location>
        <begin position="747"/>
        <end position="756"/>
    </location>
</feature>
<feature type="compositionally biased region" description="Low complexity" evidence="3">
    <location>
        <begin position="765"/>
        <end position="802"/>
    </location>
</feature>
<dbReference type="InterPro" id="IPR000719">
    <property type="entry name" value="Prot_kinase_dom"/>
</dbReference>
<feature type="compositionally biased region" description="Polar residues" evidence="3">
    <location>
        <begin position="1032"/>
        <end position="1048"/>
    </location>
</feature>
<feature type="region of interest" description="Disordered" evidence="3">
    <location>
        <begin position="923"/>
        <end position="1089"/>
    </location>
</feature>
<proteinExistence type="predicted"/>
<dbReference type="EMBL" id="LSYV01000006">
    <property type="protein sequence ID" value="KXZ54011.1"/>
    <property type="molecule type" value="Genomic_DNA"/>
</dbReference>
<feature type="region of interest" description="Disordered" evidence="3">
    <location>
        <begin position="747"/>
        <end position="825"/>
    </location>
</feature>
<dbReference type="OrthoDB" id="4062651at2759"/>
<evidence type="ECO:0000313" key="6">
    <source>
        <dbReference type="Proteomes" id="UP000075714"/>
    </source>
</evidence>
<evidence type="ECO:0000256" key="2">
    <source>
        <dbReference type="ARBA" id="ARBA00022840"/>
    </source>
</evidence>
<feature type="region of interest" description="Disordered" evidence="3">
    <location>
        <begin position="1126"/>
        <end position="1176"/>
    </location>
</feature>
<feature type="compositionally biased region" description="Polar residues" evidence="3">
    <location>
        <begin position="505"/>
        <end position="515"/>
    </location>
</feature>
<dbReference type="Pfam" id="PF07714">
    <property type="entry name" value="PK_Tyr_Ser-Thr"/>
    <property type="match status" value="2"/>
</dbReference>
<feature type="compositionally biased region" description="Low complexity" evidence="3">
    <location>
        <begin position="957"/>
        <end position="967"/>
    </location>
</feature>
<evidence type="ECO:0000256" key="3">
    <source>
        <dbReference type="SAM" id="MobiDB-lite"/>
    </source>
</evidence>
<accession>A0A150GVZ5</accession>
<dbReference type="PRINTS" id="PR00109">
    <property type="entry name" value="TYRKINASE"/>
</dbReference>
<evidence type="ECO:0000259" key="4">
    <source>
        <dbReference type="PROSITE" id="PS50011"/>
    </source>
</evidence>
<feature type="compositionally biased region" description="Polar residues" evidence="3">
    <location>
        <begin position="974"/>
        <end position="986"/>
    </location>
</feature>
<keyword evidence="1" id="KW-0547">Nucleotide-binding</keyword>
<feature type="region of interest" description="Disordered" evidence="3">
    <location>
        <begin position="1356"/>
        <end position="1385"/>
    </location>
</feature>
<dbReference type="InterPro" id="IPR011009">
    <property type="entry name" value="Kinase-like_dom_sf"/>
</dbReference>
<dbReference type="STRING" id="33097.A0A150GVZ5"/>
<organism evidence="5 6">
    <name type="scientific">Gonium pectorale</name>
    <name type="common">Green alga</name>
    <dbReference type="NCBI Taxonomy" id="33097"/>
    <lineage>
        <taxon>Eukaryota</taxon>
        <taxon>Viridiplantae</taxon>
        <taxon>Chlorophyta</taxon>
        <taxon>core chlorophytes</taxon>
        <taxon>Chlorophyceae</taxon>
        <taxon>CS clade</taxon>
        <taxon>Chlamydomonadales</taxon>
        <taxon>Volvocaceae</taxon>
        <taxon>Gonium</taxon>
    </lineage>
</organism>
<reference evidence="6" key="1">
    <citation type="journal article" date="2016" name="Nat. Commun.">
        <title>The Gonium pectorale genome demonstrates co-option of cell cycle regulation during the evolution of multicellularity.</title>
        <authorList>
            <person name="Hanschen E.R."/>
            <person name="Marriage T.N."/>
            <person name="Ferris P.J."/>
            <person name="Hamaji T."/>
            <person name="Toyoda A."/>
            <person name="Fujiyama A."/>
            <person name="Neme R."/>
            <person name="Noguchi H."/>
            <person name="Minakuchi Y."/>
            <person name="Suzuki M."/>
            <person name="Kawai-Toyooka H."/>
            <person name="Smith D.R."/>
            <person name="Sparks H."/>
            <person name="Anderson J."/>
            <person name="Bakaric R."/>
            <person name="Luria V."/>
            <person name="Karger A."/>
            <person name="Kirschner M.W."/>
            <person name="Durand P.M."/>
            <person name="Michod R.E."/>
            <person name="Nozaki H."/>
            <person name="Olson B.J."/>
        </authorList>
    </citation>
    <scope>NUCLEOTIDE SEQUENCE [LARGE SCALE GENOMIC DNA]</scope>
    <source>
        <strain evidence="6">NIES-2863</strain>
    </source>
</reference>
<dbReference type="SUPFAM" id="SSF56112">
    <property type="entry name" value="Protein kinase-like (PK-like)"/>
    <property type="match status" value="1"/>
</dbReference>
<keyword evidence="6" id="KW-1185">Reference proteome</keyword>
<sequence>MVLRGLKQTAKLFGANELDPKIRIPFREITLHKVIGKGTFKTVYRGSWNSTAVAVVAMRRGGLVAEARLLQRLSTHPNLVQLYRWSADEAGNEYLVTELLQLGSLDAVLRSIGRQLLTQTKMTIVEQVVSACLELSHEGLVHGDLAARNLLVKSLEPPHVKLADFGLARPAAPEGGPNAANAGSGSSVSLLRMCQEHANANRQCRDLVPTDPIDPIDPIDPTEPKQILSALLAGFRLERPRGCPLELWDLVLHCWSADPRARPSFAGIAATLRGWREAYVSSKVAAVTAANAGGSGTASAAAASPVAAQGGVSASPFVGFAGTAGEEPFAARSARTAGPSSLGAVGAAAAAGGALDAGGRAGMGLLFAGGAYVQGGAVDARGGGRREVLSLAALRALPAAAPTDTAALATAAAAAAPALPTTDGATMHLQSQQPTAGPGSLTSTRTPSTILHASFFNESIGQPSNSYPSNPSHDGTDAGNSGSRRGGAAGAGPSRPSRHSGPAASGSSGTDTLSPPLQLDGAPADRAPYVPRQAQEGAAARAQARGTSPYIRISELTAPWPSPGVAFPTRPAEAPSALAGQAAATASQLAGPAGPSGAQIPSPFDGGGSGTATAALPSVTSVVAVDDLSLRVMLKMPARSSAPHSTAALSHSLAMPAAAEAAGTGDSSFSTGSRPSLMGYPAGMVVLPSATSGLNSDSGVAPSREISRDMSSTSGAVARMPAASVQAERATAALAAAAAAIPLMPQPLPPPAPPSGPQVSPLGRAPPAVAHGSPVPAAAAAAAGEMTTAGGQGGAAREQGAGPSAGDGAGTSAPQTGLPPPPAVAAASQVDLLPASLLDDSSNLLPVLPEPGAGGVGSSSGGLPASAAAKAARRRTGGGLTASGAVGSGGGGGSGGTERSSFRRHHSQETLLPQQLLMRQAQQLMSPPATHAPQPPPQSLSQQRLSAALGTPRMRRGSNGSRASGSQRCGGDRSSAQGSPAGSVASSRGGGTGPNTGVPSRLMLTSQSLPPGSPHSAMDGRGSNGLSPAESVRSTGTAAQSIHSTWSVHSGAGLAPSGAGGSGSRSRATAATDTWVGAGPGRANASTMTPASWVRGGQLIGPLQSGGGAVSTGAAIAAAAGAGAAAQMSSGSSPNTDGAGEAAPTRNSLSHGLVSLPDSNIEAPPRSTFDGVPSSRNIMDTDSVHLAHAMSSGAATAEGNFARLSYGRAAAGVGAGPGFRTVPAVGPAALHVGTSAPPLNFLDEGQHPRYMEVLRELPESDSNALEHTDSVPTGMVAMGVSNVSVANPLVPPRALLLSRGIEEYAAVAAALQTPACSSEANGAELASVTRGSGTAGHQLLIDPVWNMAGVGSAAVRGSSSMTRTEGGSGATRPHNSGPVWALGAEAGAPGGPPSVIFESTQDEVVAERQAIYDYLQTRQLRDLQEGLDW</sequence>
<feature type="region of interest" description="Disordered" evidence="3">
    <location>
        <begin position="562"/>
        <end position="611"/>
    </location>
</feature>
<feature type="compositionally biased region" description="Polar residues" evidence="3">
    <location>
        <begin position="995"/>
        <end position="1010"/>
    </location>
</feature>
<feature type="domain" description="Protein kinase" evidence="4">
    <location>
        <begin position="29"/>
        <end position="280"/>
    </location>
</feature>
<comment type="caution">
    <text evidence="5">The sequence shown here is derived from an EMBL/GenBank/DDBJ whole genome shotgun (WGS) entry which is preliminary data.</text>
</comment>
<protein>
    <recommendedName>
        <fullName evidence="4">Protein kinase domain-containing protein</fullName>
    </recommendedName>
</protein>
<evidence type="ECO:0000313" key="5">
    <source>
        <dbReference type="EMBL" id="KXZ54011.1"/>
    </source>
</evidence>
<dbReference type="PROSITE" id="PS00109">
    <property type="entry name" value="PROTEIN_KINASE_TYR"/>
    <property type="match status" value="1"/>
</dbReference>
<feature type="compositionally biased region" description="Low complexity" evidence="3">
    <location>
        <begin position="572"/>
        <end position="593"/>
    </location>
</feature>
<feature type="region of interest" description="Disordered" evidence="3">
    <location>
        <begin position="424"/>
        <end position="446"/>
    </location>
</feature>
<feature type="region of interest" description="Disordered" evidence="3">
    <location>
        <begin position="849"/>
        <end position="908"/>
    </location>
</feature>